<evidence type="ECO:0000256" key="2">
    <source>
        <dbReference type="SAM" id="SignalP"/>
    </source>
</evidence>
<dbReference type="AlphaFoldDB" id="A0A4D7QGH7"/>
<dbReference type="Pfam" id="PF03401">
    <property type="entry name" value="TctC"/>
    <property type="match status" value="1"/>
</dbReference>
<feature type="chain" id="PRO_5020658876" evidence="2">
    <location>
        <begin position="40"/>
        <end position="338"/>
    </location>
</feature>
<protein>
    <submittedName>
        <fullName evidence="3">Tripartite tricarboxylate transporter substrate binding protein</fullName>
    </submittedName>
</protein>
<evidence type="ECO:0000313" key="4">
    <source>
        <dbReference type="Proteomes" id="UP000298588"/>
    </source>
</evidence>
<keyword evidence="2" id="KW-0732">Signal</keyword>
<evidence type="ECO:0000313" key="3">
    <source>
        <dbReference type="EMBL" id="QCK85801.1"/>
    </source>
</evidence>
<dbReference type="OrthoDB" id="8443386at2"/>
<dbReference type="PANTHER" id="PTHR42928">
    <property type="entry name" value="TRICARBOXYLATE-BINDING PROTEIN"/>
    <property type="match status" value="1"/>
</dbReference>
<dbReference type="PANTHER" id="PTHR42928:SF5">
    <property type="entry name" value="BLR1237 PROTEIN"/>
    <property type="match status" value="1"/>
</dbReference>
<sequence>MISDQDHSLRRRYPMPTLSRLLAALACLAGLAGALPALAQTYPSRTITMVVPFPAGGSADTLARRIGQHLTERTGQPVVVENRPGAGGNVGTDAVAKAAPDGYTILVTPSSFAISPHLYARLAFDPLKDFVAVAEIGSIPMVVIVHPSFAARSLADLVTLAKAEPGRVSYASAGIGTTNHLAAELFKFRTGVDILHIPYRGNPLAVVDVIGGRVPVMFDFVLTGLQHVRDGKVRALATTGRTRAAVMPDVPTAIESGFADFEASTWFGVYAPAGTPQAIVDKLNAEINAVLALPIVQERLGALGVELTPGPAQQLRDRTAAEFAKWGPIIQAARIRID</sequence>
<dbReference type="CDD" id="cd13578">
    <property type="entry name" value="PBP2_Bug27"/>
    <property type="match status" value="1"/>
</dbReference>
<keyword evidence="4" id="KW-1185">Reference proteome</keyword>
<proteinExistence type="inferred from homology"/>
<organism evidence="3 4">
    <name type="scientific">Phreatobacter aquaticus</name>
    <dbReference type="NCBI Taxonomy" id="2570229"/>
    <lineage>
        <taxon>Bacteria</taxon>
        <taxon>Pseudomonadati</taxon>
        <taxon>Pseudomonadota</taxon>
        <taxon>Alphaproteobacteria</taxon>
        <taxon>Hyphomicrobiales</taxon>
        <taxon>Phreatobacteraceae</taxon>
        <taxon>Phreatobacter</taxon>
    </lineage>
</organism>
<gene>
    <name evidence="3" type="ORF">E8L99_08515</name>
</gene>
<dbReference type="KEGG" id="paqt:E8L99_08515"/>
<reference evidence="3 4" key="1">
    <citation type="submission" date="2019-04" db="EMBL/GenBank/DDBJ databases">
        <title>Phreatobacter aquaticus sp. nov.</title>
        <authorList>
            <person name="Choi A."/>
            <person name="Baek K."/>
        </authorList>
    </citation>
    <scope>NUCLEOTIDE SEQUENCE [LARGE SCALE GENOMIC DNA]</scope>
    <source>
        <strain evidence="3 4">NMCR1094</strain>
    </source>
</reference>
<dbReference type="PIRSF" id="PIRSF017082">
    <property type="entry name" value="YflP"/>
    <property type="match status" value="1"/>
</dbReference>
<dbReference type="Gene3D" id="3.40.190.10">
    <property type="entry name" value="Periplasmic binding protein-like II"/>
    <property type="match status" value="1"/>
</dbReference>
<accession>A0A4D7QGH7</accession>
<dbReference type="EMBL" id="CP039865">
    <property type="protein sequence ID" value="QCK85801.1"/>
    <property type="molecule type" value="Genomic_DNA"/>
</dbReference>
<dbReference type="InterPro" id="IPR042100">
    <property type="entry name" value="Bug_dom1"/>
</dbReference>
<feature type="signal peptide" evidence="2">
    <location>
        <begin position="1"/>
        <end position="39"/>
    </location>
</feature>
<dbReference type="Proteomes" id="UP000298588">
    <property type="component" value="Chromosome"/>
</dbReference>
<comment type="similarity">
    <text evidence="1">Belongs to the UPF0065 (bug) family.</text>
</comment>
<evidence type="ECO:0000256" key="1">
    <source>
        <dbReference type="ARBA" id="ARBA00006987"/>
    </source>
</evidence>
<dbReference type="SUPFAM" id="SSF53850">
    <property type="entry name" value="Periplasmic binding protein-like II"/>
    <property type="match status" value="1"/>
</dbReference>
<dbReference type="InterPro" id="IPR005064">
    <property type="entry name" value="BUG"/>
</dbReference>
<dbReference type="Gene3D" id="3.40.190.150">
    <property type="entry name" value="Bordetella uptake gene, domain 1"/>
    <property type="match status" value="1"/>
</dbReference>
<name>A0A4D7QGH7_9HYPH</name>